<comment type="subcellular location">
    <subcellularLocation>
        <location evidence="1">Membrane</location>
        <topology evidence="1">Single-pass membrane protein</topology>
    </subcellularLocation>
</comment>
<evidence type="ECO:0000256" key="2">
    <source>
        <dbReference type="ARBA" id="ARBA00022448"/>
    </source>
</evidence>
<keyword evidence="3 9" id="KW-0812">Transmembrane</keyword>
<evidence type="ECO:0000256" key="5">
    <source>
        <dbReference type="ARBA" id="ARBA00022989"/>
    </source>
</evidence>
<dbReference type="InterPro" id="IPR003369">
    <property type="entry name" value="TatA/B/E"/>
</dbReference>
<dbReference type="Gene3D" id="1.20.5.3310">
    <property type="match status" value="1"/>
</dbReference>
<keyword evidence="6" id="KW-0811">Translocation</keyword>
<evidence type="ECO:0000256" key="8">
    <source>
        <dbReference type="SAM" id="MobiDB-lite"/>
    </source>
</evidence>
<evidence type="ECO:0000256" key="7">
    <source>
        <dbReference type="ARBA" id="ARBA00023136"/>
    </source>
</evidence>
<sequence>MSWETAARDGPLYYREGVSRLFGIGDTEFLLIIIFAFLLFGPDKLPGMGRTIGRGLRQFREASDSVTKVVQSEVIDPMTKAATGAGDSVKSKVASNEDADIEEEDLSGRATETFAQRKARLAAEKERRQAAAAAAAQDAQAAADDASASSAPVSSQEAQEAAAAAEAAAALTGVETKGELDEATGHVSVAAPAAPAVPEPACDPTSAAALYGLASKPAAAPASSGEEDGASA</sequence>
<comment type="caution">
    <text evidence="10">The sequence shown here is derived from an EMBL/GenBank/DDBJ whole genome shotgun (WGS) entry which is preliminary data.</text>
</comment>
<proteinExistence type="predicted"/>
<gene>
    <name evidence="10" type="ORF">E5334_01690</name>
</gene>
<evidence type="ECO:0000256" key="3">
    <source>
        <dbReference type="ARBA" id="ARBA00022692"/>
    </source>
</evidence>
<dbReference type="PRINTS" id="PR01506">
    <property type="entry name" value="TATBPROTEIN"/>
</dbReference>
<evidence type="ECO:0000313" key="10">
    <source>
        <dbReference type="EMBL" id="TGY63238.1"/>
    </source>
</evidence>
<keyword evidence="7 9" id="KW-0472">Membrane</keyword>
<dbReference type="GO" id="GO:0016020">
    <property type="term" value="C:membrane"/>
    <property type="evidence" value="ECO:0007669"/>
    <property type="project" value="UniProtKB-SubCell"/>
</dbReference>
<dbReference type="EMBL" id="SRYE01000001">
    <property type="protein sequence ID" value="TGY63238.1"/>
    <property type="molecule type" value="Genomic_DNA"/>
</dbReference>
<evidence type="ECO:0008006" key="12">
    <source>
        <dbReference type="Google" id="ProtNLM"/>
    </source>
</evidence>
<dbReference type="PANTHER" id="PTHR33162">
    <property type="entry name" value="SEC-INDEPENDENT PROTEIN TRANSLOCASE PROTEIN TATA, CHLOROPLASTIC"/>
    <property type="match status" value="1"/>
</dbReference>
<evidence type="ECO:0000256" key="9">
    <source>
        <dbReference type="SAM" id="Phobius"/>
    </source>
</evidence>
<evidence type="ECO:0000313" key="11">
    <source>
        <dbReference type="Proteomes" id="UP000310263"/>
    </source>
</evidence>
<evidence type="ECO:0000256" key="6">
    <source>
        <dbReference type="ARBA" id="ARBA00023010"/>
    </source>
</evidence>
<keyword evidence="2" id="KW-0813">Transport</keyword>
<dbReference type="Proteomes" id="UP000310263">
    <property type="component" value="Unassembled WGS sequence"/>
</dbReference>
<feature type="transmembrane region" description="Helical" evidence="9">
    <location>
        <begin position="20"/>
        <end position="40"/>
    </location>
</feature>
<accession>A0A4S2F2Q4</accession>
<dbReference type="AlphaFoldDB" id="A0A4S2F2Q4"/>
<evidence type="ECO:0000256" key="1">
    <source>
        <dbReference type="ARBA" id="ARBA00004167"/>
    </source>
</evidence>
<reference evidence="10 11" key="1">
    <citation type="submission" date="2019-04" db="EMBL/GenBank/DDBJ databases">
        <title>Microbes associate with the intestines of laboratory mice.</title>
        <authorList>
            <person name="Navarre W."/>
            <person name="Wong E."/>
            <person name="Huang K."/>
            <person name="Tropini C."/>
            <person name="Ng K."/>
            <person name="Yu B."/>
        </authorList>
    </citation>
    <scope>NUCLEOTIDE SEQUENCE [LARGE SCALE GENOMIC DNA]</scope>
    <source>
        <strain evidence="10 11">NM07_P-09</strain>
    </source>
</reference>
<keyword evidence="11" id="KW-1185">Reference proteome</keyword>
<dbReference type="OrthoDB" id="3267321at2"/>
<name>A0A4S2F2Q4_9ACTN</name>
<dbReference type="Pfam" id="PF02416">
    <property type="entry name" value="TatA_B_E"/>
    <property type="match status" value="1"/>
</dbReference>
<feature type="region of interest" description="Disordered" evidence="8">
    <location>
        <begin position="81"/>
        <end position="112"/>
    </location>
</feature>
<evidence type="ECO:0000256" key="4">
    <source>
        <dbReference type="ARBA" id="ARBA00022927"/>
    </source>
</evidence>
<dbReference type="GO" id="GO:0015031">
    <property type="term" value="P:protein transport"/>
    <property type="evidence" value="ECO:0007669"/>
    <property type="project" value="UniProtKB-KW"/>
</dbReference>
<organism evidence="10 11">
    <name type="scientific">Muricaecibacterium torontonense</name>
    <dbReference type="NCBI Taxonomy" id="3032871"/>
    <lineage>
        <taxon>Bacteria</taxon>
        <taxon>Bacillati</taxon>
        <taxon>Actinomycetota</taxon>
        <taxon>Coriobacteriia</taxon>
        <taxon>Coriobacteriales</taxon>
        <taxon>Atopobiaceae</taxon>
        <taxon>Muricaecibacterium</taxon>
    </lineage>
</organism>
<dbReference type="PANTHER" id="PTHR33162:SF1">
    <property type="entry name" value="SEC-INDEPENDENT PROTEIN TRANSLOCASE PROTEIN TATA, CHLOROPLASTIC"/>
    <property type="match status" value="1"/>
</dbReference>
<keyword evidence="5 9" id="KW-1133">Transmembrane helix</keyword>
<keyword evidence="4" id="KW-0653">Protein transport</keyword>
<protein>
    <recommendedName>
        <fullName evidence="12">Sec-independent protein translocase protein TatA</fullName>
    </recommendedName>
</protein>